<dbReference type="EMBL" id="LYXU01000002">
    <property type="protein sequence ID" value="OBS23273.1"/>
    <property type="molecule type" value="Genomic_DNA"/>
</dbReference>
<accession>A0A1B8ARY6</accession>
<dbReference type="STRING" id="36050.A0A1B8ARY6"/>
<dbReference type="PROSITE" id="PS50053">
    <property type="entry name" value="UBIQUITIN_2"/>
    <property type="match status" value="1"/>
</dbReference>
<comment type="caution">
    <text evidence="2">The sequence shown here is derived from an EMBL/GenBank/DDBJ whole genome shotgun (WGS) entry which is preliminary data.</text>
</comment>
<reference evidence="2 3" key="1">
    <citation type="submission" date="2016-06" db="EMBL/GenBank/DDBJ databases">
        <title>Living apart together: crosstalk between the core and supernumerary genomes in a fungal plant pathogen.</title>
        <authorList>
            <person name="Vanheule A."/>
            <person name="Audenaert K."/>
            <person name="Warris S."/>
            <person name="Van De Geest H."/>
            <person name="Schijlen E."/>
            <person name="Hofte M."/>
            <person name="De Saeger S."/>
            <person name="Haesaert G."/>
            <person name="Waalwijk C."/>
            <person name="Van Der Lee T."/>
        </authorList>
    </citation>
    <scope>NUCLEOTIDE SEQUENCE [LARGE SCALE GENOMIC DNA]</scope>
    <source>
        <strain evidence="2 3">2516</strain>
    </source>
</reference>
<gene>
    <name evidence="2" type="ORF">FPOA_03825</name>
</gene>
<evidence type="ECO:0000259" key="1">
    <source>
        <dbReference type="PROSITE" id="PS50053"/>
    </source>
</evidence>
<dbReference type="OMA" id="PEWRRIT"/>
<dbReference type="PANTHER" id="PTHR10666">
    <property type="entry name" value="UBIQUITIN"/>
    <property type="match status" value="1"/>
</dbReference>
<dbReference type="InterPro" id="IPR029071">
    <property type="entry name" value="Ubiquitin-like_domsf"/>
</dbReference>
<name>A0A1B8ARY6_FUSPO</name>
<organism evidence="2 3">
    <name type="scientific">Fusarium poae</name>
    <dbReference type="NCBI Taxonomy" id="36050"/>
    <lineage>
        <taxon>Eukaryota</taxon>
        <taxon>Fungi</taxon>
        <taxon>Dikarya</taxon>
        <taxon>Ascomycota</taxon>
        <taxon>Pezizomycotina</taxon>
        <taxon>Sordariomycetes</taxon>
        <taxon>Hypocreomycetidae</taxon>
        <taxon>Hypocreales</taxon>
        <taxon>Nectriaceae</taxon>
        <taxon>Fusarium</taxon>
    </lineage>
</organism>
<dbReference type="SUPFAM" id="SSF54236">
    <property type="entry name" value="Ubiquitin-like"/>
    <property type="match status" value="1"/>
</dbReference>
<sequence length="423" mass="47390">MLEHLTPWSPTTKVTNKVEIDDLVIEFKRTIRVPDNNDTNNLPPDEGSFPLYKVDDHAEELPLSMAQKGGLFIPMYQREAMWINFRSTHQYAIKILVGGINAVSGESSVPNAATSLRRRTLLRQGKSVQDYVVTPQQLWLDGVSVEPGKVRQFVAMPTGTGHSVESQMTGEEKTGGIQFEITRLTSKEPDGHIIMVKMQTLTGKVWWLAALGHNTIGQLKNRVWIKEGIPPDQLRFIFARKQLEDRRTLNDYNITHGSVIVVVLRLRGGGVAPKSEMAIAAGGVIKQGIVRFERNDYQKSVPVTFNVQILNTACFEQVTGKKPPRSPITPKSYAECGYPFFSIYEEPTTISGDFEGLRSVAQIDETSEDSLPADMPIVDVDTRQVRPRVNIGSIGLLNPQGPVQGLEFEWEMEERLNKMQTLF</sequence>
<dbReference type="Pfam" id="PF00240">
    <property type="entry name" value="ubiquitin"/>
    <property type="match status" value="1"/>
</dbReference>
<proteinExistence type="predicted"/>
<dbReference type="SMART" id="SM00213">
    <property type="entry name" value="UBQ"/>
    <property type="match status" value="1"/>
</dbReference>
<evidence type="ECO:0000313" key="2">
    <source>
        <dbReference type="EMBL" id="OBS23273.1"/>
    </source>
</evidence>
<keyword evidence="3" id="KW-1185">Reference proteome</keyword>
<evidence type="ECO:0000313" key="3">
    <source>
        <dbReference type="Proteomes" id="UP000091967"/>
    </source>
</evidence>
<dbReference type="Proteomes" id="UP000091967">
    <property type="component" value="Unassembled WGS sequence"/>
</dbReference>
<dbReference type="Gene3D" id="3.10.20.90">
    <property type="entry name" value="Phosphatidylinositol 3-kinase Catalytic Subunit, Chain A, domain 1"/>
    <property type="match status" value="1"/>
</dbReference>
<protein>
    <recommendedName>
        <fullName evidence="1">Ubiquitin-like domain-containing protein</fullName>
    </recommendedName>
</protein>
<feature type="domain" description="Ubiquitin-like" evidence="1">
    <location>
        <begin position="194"/>
        <end position="269"/>
    </location>
</feature>
<dbReference type="InterPro" id="IPR000626">
    <property type="entry name" value="Ubiquitin-like_dom"/>
</dbReference>
<dbReference type="AlphaFoldDB" id="A0A1B8ARY6"/>
<dbReference type="InterPro" id="IPR050158">
    <property type="entry name" value="Ubiquitin_ubiquitin-like"/>
</dbReference>